<dbReference type="EMBL" id="JACIJB010000006">
    <property type="protein sequence ID" value="MBB5660948.1"/>
    <property type="molecule type" value="Genomic_DNA"/>
</dbReference>
<keyword evidence="5 11" id="KW-0812">Transmembrane</keyword>
<sequence length="260" mass="27594">MADPMEQFEVKPVVEIAPVNVPGLGLVDLSITNSTVAMFVAATIVVLFFAIVTASPKVVPGRLQVVGEGMFSFIDDLATGIIGSQGRAFFPFVFTLFIFILAMNMLGMFTVFTATAQLAVALTFALMTFLLVIVVGFAMHGLGFLKLFAPSGVPWYMLLFVVPIEVISFFLRPVTLSLRLFGNMLGGHVAMKVFAGFIVSLGAVASAGGVAYLAYVAAILAFGGVLALTALEFLVAFLQAFVFAVLTCVYLNDAVHAGDH</sequence>
<comment type="similarity">
    <text evidence="2 11 12">Belongs to the ATPase A chain family.</text>
</comment>
<evidence type="ECO:0000256" key="8">
    <source>
        <dbReference type="ARBA" id="ARBA00023065"/>
    </source>
</evidence>
<dbReference type="InterPro" id="IPR000568">
    <property type="entry name" value="ATP_synth_F0_asu"/>
</dbReference>
<keyword evidence="7 11" id="KW-1133">Transmembrane helix</keyword>
<evidence type="ECO:0000256" key="10">
    <source>
        <dbReference type="ARBA" id="ARBA00023310"/>
    </source>
</evidence>
<keyword evidence="10 11" id="KW-0066">ATP synthesis</keyword>
<dbReference type="SUPFAM" id="SSF81336">
    <property type="entry name" value="F1F0 ATP synthase subunit A"/>
    <property type="match status" value="1"/>
</dbReference>
<evidence type="ECO:0000256" key="12">
    <source>
        <dbReference type="RuleBase" id="RU000483"/>
    </source>
</evidence>
<protein>
    <recommendedName>
        <fullName evidence="11 12">ATP synthase subunit a</fullName>
    </recommendedName>
    <alternativeName>
        <fullName evidence="11">ATP synthase F0 sector subunit a</fullName>
    </alternativeName>
    <alternativeName>
        <fullName evidence="11">F-ATPase subunit 6</fullName>
    </alternativeName>
</protein>
<evidence type="ECO:0000256" key="2">
    <source>
        <dbReference type="ARBA" id="ARBA00006810"/>
    </source>
</evidence>
<dbReference type="CDD" id="cd00310">
    <property type="entry name" value="ATP-synt_Fo_a_6"/>
    <property type="match status" value="1"/>
</dbReference>
<evidence type="ECO:0000313" key="13">
    <source>
        <dbReference type="EMBL" id="MBB5660948.1"/>
    </source>
</evidence>
<feature type="transmembrane region" description="Helical" evidence="11">
    <location>
        <begin position="119"/>
        <end position="141"/>
    </location>
</feature>
<evidence type="ECO:0000256" key="3">
    <source>
        <dbReference type="ARBA" id="ARBA00022448"/>
    </source>
</evidence>
<dbReference type="Proteomes" id="UP000548978">
    <property type="component" value="Unassembled WGS sequence"/>
</dbReference>
<gene>
    <name evidence="11" type="primary">atpB</name>
    <name evidence="13" type="ORF">FHS65_001701</name>
</gene>
<evidence type="ECO:0000256" key="1">
    <source>
        <dbReference type="ARBA" id="ARBA00004141"/>
    </source>
</evidence>
<dbReference type="Gene3D" id="1.20.120.220">
    <property type="entry name" value="ATP synthase, F0 complex, subunit A"/>
    <property type="match status" value="1"/>
</dbReference>
<name>A0A7W9A438_9CAUL</name>
<dbReference type="Pfam" id="PF00119">
    <property type="entry name" value="ATP-synt_A"/>
    <property type="match status" value="1"/>
</dbReference>
<evidence type="ECO:0000313" key="14">
    <source>
        <dbReference type="Proteomes" id="UP000548978"/>
    </source>
</evidence>
<evidence type="ECO:0000256" key="6">
    <source>
        <dbReference type="ARBA" id="ARBA00022781"/>
    </source>
</evidence>
<feature type="transmembrane region" description="Helical" evidence="11">
    <location>
        <begin position="193"/>
        <end position="215"/>
    </location>
</feature>
<keyword evidence="14" id="KW-1185">Reference proteome</keyword>
<evidence type="ECO:0000256" key="7">
    <source>
        <dbReference type="ARBA" id="ARBA00022989"/>
    </source>
</evidence>
<dbReference type="PANTHER" id="PTHR11410:SF0">
    <property type="entry name" value="ATP SYNTHASE SUBUNIT A"/>
    <property type="match status" value="1"/>
</dbReference>
<dbReference type="GO" id="GO:0005886">
    <property type="term" value="C:plasma membrane"/>
    <property type="evidence" value="ECO:0007669"/>
    <property type="project" value="UniProtKB-SubCell"/>
</dbReference>
<organism evidence="13 14">
    <name type="scientific">Brevundimonas halotolerans</name>
    <dbReference type="NCBI Taxonomy" id="69670"/>
    <lineage>
        <taxon>Bacteria</taxon>
        <taxon>Pseudomonadati</taxon>
        <taxon>Pseudomonadota</taxon>
        <taxon>Alphaproteobacteria</taxon>
        <taxon>Caulobacterales</taxon>
        <taxon>Caulobacteraceae</taxon>
        <taxon>Brevundimonas</taxon>
    </lineage>
</organism>
<dbReference type="InterPro" id="IPR045083">
    <property type="entry name" value="ATP_synth_F0_asu_bact/mt"/>
</dbReference>
<dbReference type="HAMAP" id="MF_01393">
    <property type="entry name" value="ATP_synth_a_bact"/>
    <property type="match status" value="1"/>
</dbReference>
<feature type="transmembrane region" description="Helical" evidence="11">
    <location>
        <begin position="221"/>
        <end position="251"/>
    </location>
</feature>
<comment type="function">
    <text evidence="11 12">Key component of the proton channel; it plays a direct role in the translocation of protons across the membrane.</text>
</comment>
<accession>A0A7W9A438</accession>
<dbReference type="RefSeq" id="WP_123287117.1">
    <property type="nucleotide sequence ID" value="NZ_JACIJB010000006.1"/>
</dbReference>
<proteinExistence type="inferred from homology"/>
<keyword evidence="9 11" id="KW-0472">Membrane</keyword>
<dbReference type="GO" id="GO:0045259">
    <property type="term" value="C:proton-transporting ATP synthase complex"/>
    <property type="evidence" value="ECO:0007669"/>
    <property type="project" value="UniProtKB-KW"/>
</dbReference>
<dbReference type="InterPro" id="IPR023011">
    <property type="entry name" value="ATP_synth_F0_asu_AS"/>
</dbReference>
<dbReference type="GO" id="GO:0046933">
    <property type="term" value="F:proton-transporting ATP synthase activity, rotational mechanism"/>
    <property type="evidence" value="ECO:0007669"/>
    <property type="project" value="UniProtKB-UniRule"/>
</dbReference>
<feature type="transmembrane region" description="Helical" evidence="11">
    <location>
        <begin position="31"/>
        <end position="53"/>
    </location>
</feature>
<evidence type="ECO:0000256" key="11">
    <source>
        <dbReference type="HAMAP-Rule" id="MF_01393"/>
    </source>
</evidence>
<evidence type="ECO:0000256" key="5">
    <source>
        <dbReference type="ARBA" id="ARBA00022692"/>
    </source>
</evidence>
<dbReference type="NCBIfam" id="NF004482">
    <property type="entry name" value="PRK05815.2-4"/>
    <property type="match status" value="1"/>
</dbReference>
<dbReference type="NCBIfam" id="TIGR01131">
    <property type="entry name" value="ATP_synt_6_or_A"/>
    <property type="match status" value="1"/>
</dbReference>
<feature type="transmembrane region" description="Helical" evidence="11">
    <location>
        <begin position="153"/>
        <end position="172"/>
    </location>
</feature>
<evidence type="ECO:0000256" key="4">
    <source>
        <dbReference type="ARBA" id="ARBA00022547"/>
    </source>
</evidence>
<dbReference type="AlphaFoldDB" id="A0A7W9A438"/>
<dbReference type="PROSITE" id="PS00449">
    <property type="entry name" value="ATPASE_A"/>
    <property type="match status" value="1"/>
</dbReference>
<keyword evidence="11" id="KW-1003">Cell membrane</keyword>
<feature type="transmembrane region" description="Helical" evidence="11">
    <location>
        <begin position="89"/>
        <end position="112"/>
    </location>
</feature>
<dbReference type="OrthoDB" id="9809130at2"/>
<comment type="subcellular location">
    <subcellularLocation>
        <location evidence="11 12">Cell membrane</location>
        <topology evidence="11 12">Multi-pass membrane protein</topology>
    </subcellularLocation>
    <subcellularLocation>
        <location evidence="1">Membrane</location>
        <topology evidence="1">Multi-pass membrane protein</topology>
    </subcellularLocation>
</comment>
<keyword evidence="3 11" id="KW-0813">Transport</keyword>
<comment type="caution">
    <text evidence="13">The sequence shown here is derived from an EMBL/GenBank/DDBJ whole genome shotgun (WGS) entry which is preliminary data.</text>
</comment>
<dbReference type="PANTHER" id="PTHR11410">
    <property type="entry name" value="ATP SYNTHASE SUBUNIT A"/>
    <property type="match status" value="1"/>
</dbReference>
<evidence type="ECO:0000256" key="9">
    <source>
        <dbReference type="ARBA" id="ARBA00023136"/>
    </source>
</evidence>
<reference evidence="13 14" key="1">
    <citation type="submission" date="2020-08" db="EMBL/GenBank/DDBJ databases">
        <title>Genomic Encyclopedia of Type Strains, Phase IV (KMG-IV): sequencing the most valuable type-strain genomes for metagenomic binning, comparative biology and taxonomic classification.</title>
        <authorList>
            <person name="Goeker M."/>
        </authorList>
    </citation>
    <scope>NUCLEOTIDE SEQUENCE [LARGE SCALE GENOMIC DNA]</scope>
    <source>
        <strain evidence="13 14">DSM 24448</strain>
    </source>
</reference>
<keyword evidence="4 11" id="KW-0138">CF(0)</keyword>
<keyword evidence="8 11" id="KW-0406">Ion transport</keyword>
<dbReference type="PRINTS" id="PR00123">
    <property type="entry name" value="ATPASEA"/>
</dbReference>
<keyword evidence="6 11" id="KW-0375">Hydrogen ion transport</keyword>
<dbReference type="InterPro" id="IPR035908">
    <property type="entry name" value="F0_ATP_A_sf"/>
</dbReference>